<dbReference type="KEGG" id="cpip:CJF12_13315"/>
<dbReference type="Proteomes" id="UP000028709">
    <property type="component" value="Unassembled WGS sequence"/>
</dbReference>
<gene>
    <name evidence="2" type="ORF">IQ37_00910</name>
</gene>
<comment type="caution">
    <text evidence="2">The sequence shown here is derived from an EMBL/GenBank/DDBJ whole genome shotgun (WGS) entry which is preliminary data.</text>
</comment>
<evidence type="ECO:0000313" key="3">
    <source>
        <dbReference type="Proteomes" id="UP000028709"/>
    </source>
</evidence>
<dbReference type="EMBL" id="JPRJ01000001">
    <property type="protein sequence ID" value="KFF30371.1"/>
    <property type="molecule type" value="Genomic_DNA"/>
</dbReference>
<organism evidence="2 3">
    <name type="scientific">Chryseobacterium piperi</name>
    <dbReference type="NCBI Taxonomy" id="558152"/>
    <lineage>
        <taxon>Bacteria</taxon>
        <taxon>Pseudomonadati</taxon>
        <taxon>Bacteroidota</taxon>
        <taxon>Flavobacteriia</taxon>
        <taxon>Flavobacteriales</taxon>
        <taxon>Weeksellaceae</taxon>
        <taxon>Chryseobacterium group</taxon>
        <taxon>Chryseobacterium</taxon>
    </lineage>
</organism>
<keyword evidence="3" id="KW-1185">Reference proteome</keyword>
<accession>A0A086BN57</accession>
<dbReference type="AlphaFoldDB" id="A0A086BN57"/>
<keyword evidence="1" id="KW-0732">Signal</keyword>
<protein>
    <recommendedName>
        <fullName evidence="4">DUF4595 domain-containing protein</fullName>
    </recommendedName>
</protein>
<evidence type="ECO:0000313" key="2">
    <source>
        <dbReference type="EMBL" id="KFF30371.1"/>
    </source>
</evidence>
<dbReference type="OrthoDB" id="1444189at2"/>
<name>A0A086BN57_9FLAO</name>
<evidence type="ECO:0008006" key="4">
    <source>
        <dbReference type="Google" id="ProtNLM"/>
    </source>
</evidence>
<feature type="signal peptide" evidence="1">
    <location>
        <begin position="1"/>
        <end position="19"/>
    </location>
</feature>
<proteinExistence type="predicted"/>
<dbReference type="STRING" id="558152.IQ37_00910"/>
<dbReference type="RefSeq" id="WP_034680669.1">
    <property type="nucleotide sequence ID" value="NZ_CP023049.2"/>
</dbReference>
<dbReference type="PROSITE" id="PS51257">
    <property type="entry name" value="PROKAR_LIPOPROTEIN"/>
    <property type="match status" value="1"/>
</dbReference>
<feature type="chain" id="PRO_5001804669" description="DUF4595 domain-containing protein" evidence="1">
    <location>
        <begin position="20"/>
        <end position="273"/>
    </location>
</feature>
<sequence length="273" mass="30275">MKKLFISSLVLAAMSSCGSSDDTLPEVNNNNNGGTPLLLTKATEVTDDGQTYTVQFKYDGDRLIESYNNVEQEKTVYTYNGDNIIKTEDYEAGVMKMMREFTYTNGRVSSEKVTNKNAGTLVYTKAFQYISATHVKFNEYSSSTFNPSTGVHSDIKFSQNDVQLSSGGNIATMVSVDNGRTTTSTYNYDTKNHPMKNIRGYLKIDLFYLSDGELGYNNLLNMSSNYSGTVSGSLGSTATHTYNANNFPTKTVMNYTSTTFPASSTTYTYEYNQ</sequence>
<evidence type="ECO:0000256" key="1">
    <source>
        <dbReference type="SAM" id="SignalP"/>
    </source>
</evidence>
<reference evidence="2 3" key="1">
    <citation type="submission" date="2014-07" db="EMBL/GenBank/DDBJ databases">
        <title>Genome of Chryseobacterium piperi CTM.</title>
        <authorList>
            <person name="Pipes S.E."/>
            <person name="Stropko S.J."/>
            <person name="Newman J.D."/>
        </authorList>
    </citation>
    <scope>NUCLEOTIDE SEQUENCE [LARGE SCALE GENOMIC DNA]</scope>
    <source>
        <strain evidence="2 3">CTM</strain>
    </source>
</reference>
<dbReference type="eggNOG" id="ENOG5032QMP">
    <property type="taxonomic scope" value="Bacteria"/>
</dbReference>